<gene>
    <name evidence="4" type="ORF">CUTER_08425</name>
</gene>
<dbReference type="InterPro" id="IPR002491">
    <property type="entry name" value="ABC_transptr_periplasmic_BD"/>
</dbReference>
<evidence type="ECO:0000256" key="1">
    <source>
        <dbReference type="ARBA" id="ARBA00008814"/>
    </source>
</evidence>
<dbReference type="PATRIC" id="fig|1072256.5.peg.1663"/>
<dbReference type="PROSITE" id="PS50983">
    <property type="entry name" value="FE_B12_PBP"/>
    <property type="match status" value="1"/>
</dbReference>
<dbReference type="Gene3D" id="3.40.50.1980">
    <property type="entry name" value="Nitrogenase molybdenum iron protein domain"/>
    <property type="match status" value="2"/>
</dbReference>
<dbReference type="OrthoDB" id="9793175at2"/>
<dbReference type="AlphaFoldDB" id="A0A0G3HEG2"/>
<feature type="signal peptide" evidence="2">
    <location>
        <begin position="1"/>
        <end position="27"/>
    </location>
</feature>
<evidence type="ECO:0000313" key="4">
    <source>
        <dbReference type="EMBL" id="AKK11669.1"/>
    </source>
</evidence>
<reference evidence="5" key="2">
    <citation type="submission" date="2015-05" db="EMBL/GenBank/DDBJ databases">
        <title>Complete genome sequence of Corynebacterium uterequi DSM 45634, isolated from the uterus of a maiden mare.</title>
        <authorList>
            <person name="Ruckert C."/>
            <person name="Albersmeier A."/>
            <person name="Winkler A."/>
            <person name="Tauch A."/>
        </authorList>
    </citation>
    <scope>NUCLEOTIDE SEQUENCE [LARGE SCALE GENOMIC DNA]</scope>
    <source>
        <strain evidence="5">DSM 45634</strain>
    </source>
</reference>
<protein>
    <submittedName>
        <fullName evidence="4">ABC-type hemin transport system, periplasmic component</fullName>
    </submittedName>
</protein>
<name>A0A0G3HEG2_9CORY</name>
<dbReference type="RefSeq" id="WP_047260033.1">
    <property type="nucleotide sequence ID" value="NZ_CP011546.1"/>
</dbReference>
<evidence type="ECO:0000313" key="5">
    <source>
        <dbReference type="Proteomes" id="UP000035548"/>
    </source>
</evidence>
<dbReference type="PANTHER" id="PTHR30535">
    <property type="entry name" value="VITAMIN B12-BINDING PROTEIN"/>
    <property type="match status" value="1"/>
</dbReference>
<reference evidence="4 5" key="1">
    <citation type="journal article" date="2015" name="Genome Announc.">
        <title>Virulence Factor Genes Detected in the Complete Genome Sequence of Corynebacterium uterequi DSM 45634, Isolated from the Uterus of a Maiden Mare.</title>
        <authorList>
            <person name="Ruckert C."/>
            <person name="Kriete M."/>
            <person name="Jaenicke S."/>
            <person name="Winkler A."/>
            <person name="Tauch A."/>
        </authorList>
    </citation>
    <scope>NUCLEOTIDE SEQUENCE [LARGE SCALE GENOMIC DNA]</scope>
    <source>
        <strain evidence="4 5">DSM 45634</strain>
    </source>
</reference>
<feature type="domain" description="Fe/B12 periplasmic-binding" evidence="3">
    <location>
        <begin position="67"/>
        <end position="326"/>
    </location>
</feature>
<dbReference type="STRING" id="1072256.CUTER_08425"/>
<dbReference type="InterPro" id="IPR050902">
    <property type="entry name" value="ABC_Transporter_SBP"/>
</dbReference>
<keyword evidence="5" id="KW-1185">Reference proteome</keyword>
<sequence>MIHRRRVTAIATLACVALLTACNPATSDSENTTSGASSSAEATNAAAEPITFTGDDGAEITVDNPQKIFALEDSVIEIADALGVADRIAFIPKSSDVPELAPKAEGVNTAGKGSLTVEGVIALNPDLVVATNRRHEEIVKGLQAAGIPATLIDRDQHPADIVANVATVFGVKSDGEAMAKDIRASFDRISAAVADVPEADRQRVLVVSTSGAGGNISGGGTQTPADFIIKAAGGINAGAEAGIKRFSALTPEGVAAAQPDLIVVADTELEGLGGEEGIWEKVPGLAATPAAASKSLLVLPNSAIRIGGLSAVDGAAALAETMYPDAF</sequence>
<evidence type="ECO:0000256" key="2">
    <source>
        <dbReference type="SAM" id="SignalP"/>
    </source>
</evidence>
<dbReference type="KEGG" id="cut:CUTER_08425"/>
<dbReference type="SUPFAM" id="SSF53807">
    <property type="entry name" value="Helical backbone' metal receptor"/>
    <property type="match status" value="1"/>
</dbReference>
<accession>A0A0G3HEG2</accession>
<dbReference type="PROSITE" id="PS51257">
    <property type="entry name" value="PROKAR_LIPOPROTEIN"/>
    <property type="match status" value="1"/>
</dbReference>
<evidence type="ECO:0000259" key="3">
    <source>
        <dbReference type="PROSITE" id="PS50983"/>
    </source>
</evidence>
<dbReference type="EMBL" id="CP011546">
    <property type="protein sequence ID" value="AKK11669.1"/>
    <property type="molecule type" value="Genomic_DNA"/>
</dbReference>
<feature type="chain" id="PRO_5002554891" evidence="2">
    <location>
        <begin position="28"/>
        <end position="327"/>
    </location>
</feature>
<dbReference type="Proteomes" id="UP000035548">
    <property type="component" value="Chromosome"/>
</dbReference>
<keyword evidence="2" id="KW-0732">Signal</keyword>
<proteinExistence type="inferred from homology"/>
<organism evidence="4 5">
    <name type="scientific">Corynebacterium uterequi</name>
    <dbReference type="NCBI Taxonomy" id="1072256"/>
    <lineage>
        <taxon>Bacteria</taxon>
        <taxon>Bacillati</taxon>
        <taxon>Actinomycetota</taxon>
        <taxon>Actinomycetes</taxon>
        <taxon>Mycobacteriales</taxon>
        <taxon>Corynebacteriaceae</taxon>
        <taxon>Corynebacterium</taxon>
    </lineage>
</organism>
<dbReference type="Pfam" id="PF01497">
    <property type="entry name" value="Peripla_BP_2"/>
    <property type="match status" value="1"/>
</dbReference>
<dbReference type="PANTHER" id="PTHR30535:SF4">
    <property type="entry name" value="HEMIN-BINDING PERIPLASMIC PROTEIN HMUT"/>
    <property type="match status" value="1"/>
</dbReference>
<comment type="similarity">
    <text evidence="1">Belongs to the bacterial solute-binding protein 8 family.</text>
</comment>